<dbReference type="Pfam" id="PF06051">
    <property type="entry name" value="DUF928"/>
    <property type="match status" value="1"/>
</dbReference>
<dbReference type="EMBL" id="JAVMIP010000003">
    <property type="protein sequence ID" value="MDS3860338.1"/>
    <property type="molecule type" value="Genomic_DNA"/>
</dbReference>
<dbReference type="Proteomes" id="UP001268256">
    <property type="component" value="Unassembled WGS sequence"/>
</dbReference>
<proteinExistence type="predicted"/>
<name>A0AAE4JWN1_9CYAN</name>
<feature type="repeat" description="TPR" evidence="1">
    <location>
        <begin position="41"/>
        <end position="74"/>
    </location>
</feature>
<dbReference type="InterPro" id="IPR019734">
    <property type="entry name" value="TPR_rpt"/>
</dbReference>
<dbReference type="AlphaFoldDB" id="A0AAE4JWN1"/>
<sequence length="308" mass="32946">MFPTRFIAQASLLGVIGLSSPLIALPLVTPVGMAQTASDGYNAAMQKGYGLTARRDYQSALVNFKKALSLRPGDRYATVAISNVQAYIARDRVASRPVANRLAYIPSHLGMPGNTVAGATRGTTCTPGSVKLTALAPNNGLALTASKNPDLFFYVPASSAKAIELIVSDEQGNLIEQRTYGINPTAGIVKVKLNGGANGLEVGKKYKWNFSLVCSSDPSGFPYVEGWVERVDLDPNMLQAINSTPVAERLPLYAANQIWNDTLTALVQLQQSSPSNSSYQDQWQTYLQEAGVDPGIATMPILDCCQAQ</sequence>
<organism evidence="2 3">
    <name type="scientific">Pseudocalidococcus azoricus BACA0444</name>
    <dbReference type="NCBI Taxonomy" id="2918990"/>
    <lineage>
        <taxon>Bacteria</taxon>
        <taxon>Bacillati</taxon>
        <taxon>Cyanobacteriota</taxon>
        <taxon>Cyanophyceae</taxon>
        <taxon>Acaryochloridales</taxon>
        <taxon>Thermosynechococcaceae</taxon>
        <taxon>Pseudocalidococcus</taxon>
        <taxon>Pseudocalidococcus azoricus</taxon>
    </lineage>
</organism>
<evidence type="ECO:0000313" key="2">
    <source>
        <dbReference type="EMBL" id="MDS3860338.1"/>
    </source>
</evidence>
<dbReference type="RefSeq" id="WP_322877615.1">
    <property type="nucleotide sequence ID" value="NZ_JAVMIP010000003.1"/>
</dbReference>
<reference evidence="3" key="1">
    <citation type="submission" date="2023-07" db="EMBL/GenBank/DDBJ databases">
        <authorList>
            <person name="Luz R."/>
            <person name="Cordeiro R."/>
            <person name="Fonseca A."/>
            <person name="Goncalves V."/>
        </authorList>
    </citation>
    <scope>NUCLEOTIDE SEQUENCE [LARGE SCALE GENOMIC DNA]</scope>
    <source>
        <strain evidence="3">BACA0444</strain>
    </source>
</reference>
<keyword evidence="1" id="KW-0802">TPR repeat</keyword>
<evidence type="ECO:0000313" key="3">
    <source>
        <dbReference type="Proteomes" id="UP001268256"/>
    </source>
</evidence>
<evidence type="ECO:0000256" key="1">
    <source>
        <dbReference type="PROSITE-ProRule" id="PRU00339"/>
    </source>
</evidence>
<comment type="caution">
    <text evidence="2">The sequence shown here is derived from an EMBL/GenBank/DDBJ whole genome shotgun (WGS) entry which is preliminary data.</text>
</comment>
<dbReference type="PROSITE" id="PS50005">
    <property type="entry name" value="TPR"/>
    <property type="match status" value="1"/>
</dbReference>
<accession>A0AAE4JWN1</accession>
<dbReference type="InterPro" id="IPR010328">
    <property type="entry name" value="DUF928"/>
</dbReference>
<keyword evidence="3" id="KW-1185">Reference proteome</keyword>
<gene>
    <name evidence="2" type="ORF">RIF25_05905</name>
</gene>
<protein>
    <submittedName>
        <fullName evidence="2">DUF928 domain-containing protein</fullName>
    </submittedName>
</protein>